<evidence type="ECO:0000256" key="1">
    <source>
        <dbReference type="SAM" id="Phobius"/>
    </source>
</evidence>
<name>A0A336M0C4_CULSO</name>
<keyword evidence="1" id="KW-0472">Membrane</keyword>
<dbReference type="InterPro" id="IPR031578">
    <property type="entry name" value="TipE"/>
</dbReference>
<protein>
    <submittedName>
        <fullName evidence="2">CSON006832 protein</fullName>
    </submittedName>
</protein>
<feature type="transmembrane region" description="Helical" evidence="1">
    <location>
        <begin position="94"/>
        <end position="119"/>
    </location>
</feature>
<feature type="transmembrane region" description="Helical" evidence="1">
    <location>
        <begin position="259"/>
        <end position="281"/>
    </location>
</feature>
<dbReference type="PANTHER" id="PTHR12335:SF5">
    <property type="entry name" value="IP20336P"/>
    <property type="match status" value="1"/>
</dbReference>
<dbReference type="AlphaFoldDB" id="A0A336M0C4"/>
<proteinExistence type="predicted"/>
<dbReference type="GO" id="GO:0002028">
    <property type="term" value="P:regulation of sodium ion transport"/>
    <property type="evidence" value="ECO:0007669"/>
    <property type="project" value="TreeGrafter"/>
</dbReference>
<evidence type="ECO:0000313" key="2">
    <source>
        <dbReference type="EMBL" id="SSX22459.1"/>
    </source>
</evidence>
<gene>
    <name evidence="2" type="primary">CSON006832</name>
</gene>
<dbReference type="EMBL" id="UFQT01000257">
    <property type="protein sequence ID" value="SSX22459.1"/>
    <property type="molecule type" value="Genomic_DNA"/>
</dbReference>
<sequence>MKSNNDSISSSTLSAAPSITASKTSTNNINNNSFKQSKFSLNSGYSHSLHSVNSFVGSIRSHGSSSQDTQASSANLDKDKELDKVEDLVEKAKFYTSLCLGTTAILSVFAFLFLIPFVVDPAISTIVADYDPVPVTCITTDHVYAMSLSNCSWASCREGCTTTPVRCHQILVNYSRIPFHEWEKITPRKELDSVEWDVMDTRLLINTEGCGYPPRVNCTIFAKEYGASRIGDPFPCYYSRAYPEQVVVRYSWDDNLKHLILSLIIPNVLFAVSIGVLSYWYCPCCDKACHKNPRVNHCDMDGGRAKSTVHSNTSEISKEDCMSIISFDLNTENIYNIIKPENIPHDTLYKRRMSQP</sequence>
<accession>A0A336M0C4</accession>
<dbReference type="Pfam" id="PF16972">
    <property type="entry name" value="TipE"/>
    <property type="match status" value="2"/>
</dbReference>
<dbReference type="GO" id="GO:0005886">
    <property type="term" value="C:plasma membrane"/>
    <property type="evidence" value="ECO:0007669"/>
    <property type="project" value="TreeGrafter"/>
</dbReference>
<keyword evidence="1" id="KW-1133">Transmembrane helix</keyword>
<reference evidence="2" key="1">
    <citation type="submission" date="2018-07" db="EMBL/GenBank/DDBJ databases">
        <authorList>
            <person name="Quirk P.G."/>
            <person name="Krulwich T.A."/>
        </authorList>
    </citation>
    <scope>NUCLEOTIDE SEQUENCE</scope>
</reference>
<dbReference type="VEuPathDB" id="VectorBase:CSON006832"/>
<organism evidence="2">
    <name type="scientific">Culicoides sonorensis</name>
    <name type="common">Biting midge</name>
    <dbReference type="NCBI Taxonomy" id="179676"/>
    <lineage>
        <taxon>Eukaryota</taxon>
        <taxon>Metazoa</taxon>
        <taxon>Ecdysozoa</taxon>
        <taxon>Arthropoda</taxon>
        <taxon>Hexapoda</taxon>
        <taxon>Insecta</taxon>
        <taxon>Pterygota</taxon>
        <taxon>Neoptera</taxon>
        <taxon>Endopterygota</taxon>
        <taxon>Diptera</taxon>
        <taxon>Nematocera</taxon>
        <taxon>Chironomoidea</taxon>
        <taxon>Ceratopogonidae</taxon>
        <taxon>Ceratopogoninae</taxon>
        <taxon>Culicoides</taxon>
        <taxon>Monoculicoides</taxon>
    </lineage>
</organism>
<keyword evidence="1" id="KW-0812">Transmembrane</keyword>
<dbReference type="PANTHER" id="PTHR12335">
    <property type="entry name" value="TIPE PROTEIN TEMPERATURE-INDUCED PARALYTIC E"/>
    <property type="match status" value="1"/>
</dbReference>
<dbReference type="GO" id="GO:0017080">
    <property type="term" value="F:sodium channel regulator activity"/>
    <property type="evidence" value="ECO:0007669"/>
    <property type="project" value="TreeGrafter"/>
</dbReference>